<gene>
    <name evidence="10" type="ORF">GFSPODELE1_LOCUS7979</name>
</gene>
<evidence type="ECO:0008006" key="12">
    <source>
        <dbReference type="Google" id="ProtNLM"/>
    </source>
</evidence>
<evidence type="ECO:0000256" key="1">
    <source>
        <dbReference type="ARBA" id="ARBA00001971"/>
    </source>
</evidence>
<evidence type="ECO:0000256" key="6">
    <source>
        <dbReference type="ARBA" id="ARBA00023004"/>
    </source>
</evidence>
<dbReference type="CDD" id="cd11061">
    <property type="entry name" value="CYP67-like"/>
    <property type="match status" value="1"/>
</dbReference>
<proteinExistence type="inferred from homology"/>
<feature type="coiled-coil region" evidence="8">
    <location>
        <begin position="188"/>
        <end position="215"/>
    </location>
</feature>
<dbReference type="SUPFAM" id="SSF48264">
    <property type="entry name" value="Cytochrome P450"/>
    <property type="match status" value="1"/>
</dbReference>
<keyword evidence="6" id="KW-0408">Iron</keyword>
<evidence type="ECO:0000256" key="9">
    <source>
        <dbReference type="SAM" id="Phobius"/>
    </source>
</evidence>
<protein>
    <recommendedName>
        <fullName evidence="12">Cytochrome P450</fullName>
    </recommendedName>
</protein>
<dbReference type="InterPro" id="IPR036396">
    <property type="entry name" value="Cyt_P450_sf"/>
</dbReference>
<evidence type="ECO:0000256" key="2">
    <source>
        <dbReference type="ARBA" id="ARBA00005179"/>
    </source>
</evidence>
<reference evidence="11" key="1">
    <citation type="submission" date="2024-04" db="EMBL/GenBank/DDBJ databases">
        <authorList>
            <person name="Shaw F."/>
            <person name="Minotto A."/>
        </authorList>
    </citation>
    <scope>NUCLEOTIDE SEQUENCE [LARGE SCALE GENOMIC DNA]</scope>
</reference>
<keyword evidence="11" id="KW-1185">Reference proteome</keyword>
<keyword evidence="5" id="KW-0560">Oxidoreductase</keyword>
<accession>A0ABP1DSG7</accession>
<dbReference type="Gene3D" id="1.10.630.10">
    <property type="entry name" value="Cytochrome P450"/>
    <property type="match status" value="1"/>
</dbReference>
<comment type="similarity">
    <text evidence="3">Belongs to the cytochrome P450 family.</text>
</comment>
<name>A0ABP1DSG7_9APHY</name>
<evidence type="ECO:0000313" key="11">
    <source>
        <dbReference type="Proteomes" id="UP001497453"/>
    </source>
</evidence>
<keyword evidence="8" id="KW-0175">Coiled coil</keyword>
<keyword evidence="4" id="KW-0479">Metal-binding</keyword>
<evidence type="ECO:0000313" key="10">
    <source>
        <dbReference type="EMBL" id="CAL1710751.1"/>
    </source>
</evidence>
<dbReference type="Pfam" id="PF00067">
    <property type="entry name" value="p450"/>
    <property type="match status" value="1"/>
</dbReference>
<keyword evidence="7" id="KW-0503">Monooxygenase</keyword>
<feature type="transmembrane region" description="Helical" evidence="9">
    <location>
        <begin position="52"/>
        <end position="75"/>
    </location>
</feature>
<keyword evidence="9" id="KW-1133">Transmembrane helix</keyword>
<dbReference type="InterPro" id="IPR001128">
    <property type="entry name" value="Cyt_P450"/>
</dbReference>
<evidence type="ECO:0000256" key="7">
    <source>
        <dbReference type="ARBA" id="ARBA00023033"/>
    </source>
</evidence>
<keyword evidence="9" id="KW-0812">Transmembrane</keyword>
<evidence type="ECO:0000256" key="5">
    <source>
        <dbReference type="ARBA" id="ARBA00023002"/>
    </source>
</evidence>
<keyword evidence="9" id="KW-0472">Membrane</keyword>
<comment type="cofactor">
    <cofactor evidence="1">
        <name>heme</name>
        <dbReference type="ChEBI" id="CHEBI:30413"/>
    </cofactor>
</comment>
<sequence>MALLSDATTLTFVSSLGVYGIYKRYEPAGVLSALVLLFAVPGYIASQARSQFSYAIVAYLTTFVSFYALLIAYTIGYRLSPFHPLAKYPGPVACKVSKFWIAYVASRGKTHKYICDLHNQYGDVVRTGPNELSFRHEDTIMAVFANKEVKKGPYYDCRYQKGVTPLDGIKDFHEHAGRRKLWNRAFSMAAAKEHVDDLQTAVSELLQELEKRQGDVVDISQWISFIAFDFMGSLVFGNPFGMVKAGKDTAGLAEIIDTLAYVSNVMSHIPWVWPFLTQIPGGDAPLEVARTACKNLVAKRVKSTNTNKRDLYHYLLDEDGLEPVKPSEKQALMEGATAISAGSDTTATMMVHTLFFLMQNPDMSKRLQSELDNVYSAGGEAPDYTKHVELPYLNACINETMRLYPAALAALQRRVDVGSGGKMLGPFFVPEGTQVSAHLYTMHRDPRYFYPLPDTYWPDRWLTQESYILPSGESISSSDLIVNKTVYQPFSYGQQNCAGKVVANMEMRAVLSALLHKFDIKPARGFKLQEYEDSICDVYITYRGALPVTLHARR</sequence>
<evidence type="ECO:0000256" key="8">
    <source>
        <dbReference type="SAM" id="Coils"/>
    </source>
</evidence>
<dbReference type="PRINTS" id="PR00463">
    <property type="entry name" value="EP450I"/>
</dbReference>
<dbReference type="InterPro" id="IPR002401">
    <property type="entry name" value="Cyt_P450_E_grp-I"/>
</dbReference>
<dbReference type="Proteomes" id="UP001497453">
    <property type="component" value="Chromosome 6"/>
</dbReference>
<evidence type="ECO:0000256" key="3">
    <source>
        <dbReference type="ARBA" id="ARBA00010617"/>
    </source>
</evidence>
<dbReference type="PANTHER" id="PTHR24305">
    <property type="entry name" value="CYTOCHROME P450"/>
    <property type="match status" value="1"/>
</dbReference>
<dbReference type="InterPro" id="IPR050121">
    <property type="entry name" value="Cytochrome_P450_monoxygenase"/>
</dbReference>
<dbReference type="PRINTS" id="PR00385">
    <property type="entry name" value="P450"/>
</dbReference>
<evidence type="ECO:0000256" key="4">
    <source>
        <dbReference type="ARBA" id="ARBA00022723"/>
    </source>
</evidence>
<dbReference type="PANTHER" id="PTHR24305:SF187">
    <property type="entry name" value="P450, PUTATIVE (EUROFUNG)-RELATED"/>
    <property type="match status" value="1"/>
</dbReference>
<feature type="transmembrane region" description="Helical" evidence="9">
    <location>
        <begin position="27"/>
        <end position="45"/>
    </location>
</feature>
<organism evidence="10 11">
    <name type="scientific">Somion occarium</name>
    <dbReference type="NCBI Taxonomy" id="3059160"/>
    <lineage>
        <taxon>Eukaryota</taxon>
        <taxon>Fungi</taxon>
        <taxon>Dikarya</taxon>
        <taxon>Basidiomycota</taxon>
        <taxon>Agaricomycotina</taxon>
        <taxon>Agaricomycetes</taxon>
        <taxon>Polyporales</taxon>
        <taxon>Cerrenaceae</taxon>
        <taxon>Somion</taxon>
    </lineage>
</organism>
<comment type="pathway">
    <text evidence="2">Secondary metabolite biosynthesis.</text>
</comment>
<dbReference type="EMBL" id="OZ037949">
    <property type="protein sequence ID" value="CAL1710751.1"/>
    <property type="molecule type" value="Genomic_DNA"/>
</dbReference>